<dbReference type="KEGG" id="trg:TRUGW13939_02917"/>
<dbReference type="Pfam" id="PF13424">
    <property type="entry name" value="TPR_12"/>
    <property type="match status" value="3"/>
</dbReference>
<dbReference type="Pfam" id="PF13374">
    <property type="entry name" value="TPR_10"/>
    <property type="match status" value="2"/>
</dbReference>
<dbReference type="SUPFAM" id="SSF48452">
    <property type="entry name" value="TPR-like"/>
    <property type="match status" value="3"/>
</dbReference>
<organism evidence="3 4">
    <name type="scientific">Talaromyces rugulosus</name>
    <name type="common">Penicillium rugulosum</name>
    <dbReference type="NCBI Taxonomy" id="121627"/>
    <lineage>
        <taxon>Eukaryota</taxon>
        <taxon>Fungi</taxon>
        <taxon>Dikarya</taxon>
        <taxon>Ascomycota</taxon>
        <taxon>Pezizomycotina</taxon>
        <taxon>Eurotiomycetes</taxon>
        <taxon>Eurotiomycetidae</taxon>
        <taxon>Eurotiales</taxon>
        <taxon>Trichocomaceae</taxon>
        <taxon>Talaromyces</taxon>
        <taxon>Talaromyces sect. Islandici</taxon>
    </lineage>
</organism>
<dbReference type="GO" id="GO:0009116">
    <property type="term" value="P:nucleoside metabolic process"/>
    <property type="evidence" value="ECO:0007669"/>
    <property type="project" value="InterPro"/>
</dbReference>
<dbReference type="Gene3D" id="3.40.50.300">
    <property type="entry name" value="P-loop containing nucleotide triphosphate hydrolases"/>
    <property type="match status" value="1"/>
</dbReference>
<dbReference type="Gene3D" id="1.25.40.10">
    <property type="entry name" value="Tetratricopeptide repeat domain"/>
    <property type="match status" value="2"/>
</dbReference>
<dbReference type="Proteomes" id="UP000509510">
    <property type="component" value="Chromosome II"/>
</dbReference>
<dbReference type="Pfam" id="PF01048">
    <property type="entry name" value="PNP_UDP_1"/>
    <property type="match status" value="1"/>
</dbReference>
<dbReference type="InterPro" id="IPR011990">
    <property type="entry name" value="TPR-like_helical_dom_sf"/>
</dbReference>
<dbReference type="SUPFAM" id="SSF52540">
    <property type="entry name" value="P-loop containing nucleoside triphosphate hydrolases"/>
    <property type="match status" value="1"/>
</dbReference>
<dbReference type="InterPro" id="IPR027417">
    <property type="entry name" value="P-loop_NTPase"/>
</dbReference>
<dbReference type="GeneID" id="55990424"/>
<feature type="domain" description="NB-ARC" evidence="1">
    <location>
        <begin position="340"/>
        <end position="513"/>
    </location>
</feature>
<dbReference type="Pfam" id="PF00931">
    <property type="entry name" value="NB-ARC"/>
    <property type="match status" value="1"/>
</dbReference>
<dbReference type="InterPro" id="IPR002182">
    <property type="entry name" value="NB-ARC"/>
</dbReference>
<evidence type="ECO:0000313" key="4">
    <source>
        <dbReference type="Proteomes" id="UP000509510"/>
    </source>
</evidence>
<gene>
    <name evidence="3" type="ORF">TRUGW13939_02917</name>
</gene>
<dbReference type="PANTHER" id="PTHR46082">
    <property type="entry name" value="ATP/GTP-BINDING PROTEIN-RELATED"/>
    <property type="match status" value="1"/>
</dbReference>
<reference evidence="4" key="1">
    <citation type="submission" date="2020-06" db="EMBL/GenBank/DDBJ databases">
        <title>A chromosome-scale genome assembly of Talaromyces rugulosus W13939.</title>
        <authorList>
            <person name="Wang B."/>
            <person name="Guo L."/>
            <person name="Ye K."/>
            <person name="Wang L."/>
        </authorList>
    </citation>
    <scope>NUCLEOTIDE SEQUENCE [LARGE SCALE GENOMIC DNA]</scope>
    <source>
        <strain evidence="4">W13939</strain>
    </source>
</reference>
<dbReference type="SUPFAM" id="SSF53167">
    <property type="entry name" value="Purine and uridine phosphorylases"/>
    <property type="match status" value="1"/>
</dbReference>
<dbReference type="RefSeq" id="XP_035341997.1">
    <property type="nucleotide sequence ID" value="XM_035486104.1"/>
</dbReference>
<evidence type="ECO:0000313" key="3">
    <source>
        <dbReference type="EMBL" id="QKX55819.1"/>
    </source>
</evidence>
<sequence length="1045" mass="116946">MANLDRVHEDYQIGIICALAVEKAAIVAMLDETHPKRKDKGDENEYTLGRIGVHNVVVACLPAGMIGNVPAAIVAKNMQRSFPIKFGLMVGVGGGVWSKKHDIRLGDVVVSEPTGTHGGVVQWDFGKLGMDGKFQRIGCLDKPPQALLQALQALKVSDITDGVNMEEPISQMIRKKPQMAKYYRHPGIEKDLLFKADYEHEGDETCDGCDAESIVQRPDRNDLTPRIHYGNIASGNEMIKHGATRDKIAEDEGVICFEMEAAGLMDSFPCLVVRGICDYADSHKNKLWQPYAAATAAAFATVLLGFIYEQEVIKTPSPPKPLRLLPFGRNRGFVGRQPQLKQLINILHDDDSGEDCQRVALVGLGGVGKTQIALECAFQIQEVLPGCSVFWVRASDTTSFDNSYRDIAQQLKIPGLENDKADVKQLVKTRLCQDITGKWLMIVDGANDYKIFYSGNDDNGFSALSKYLPSSPLGAILFTTRDRGAATKYACSNAINVEEMDDGESRELLQRSLQNQQLIKDKDSVTTLLKYLVNLPLAIMQVAAYLNAKMCTIVEYLEVYEESNDNIVKLLSKNFENIRRYPDMKNPVATTWLISFELIQVRDPLAADYMAFISCIREQDFPRDLLPPASKYDKTEAFGTLKAFGFIKERLSGASYDMHQLVHIAMQNWLKLKNQWKSWNEKTLNQITNVFPWPQHGNRDIWMTYLPHVQCVINMFEKTFGEMKDLPLSLLHNLGEASRIIGKYAEAEAMNRRVLQYRETVLGKDHPDTFNSMNSLALSLRLQGKYAVAEEMHRRALQCREIFLGKGHPDTLKSMNDLALSIHLQGKYAVAEEIHQKALSLRVIRFGKDDPSTLESMMNLAASLLKQGKYSEAEAIQRQTLQLKETLLGKEHPDTFGSMNDLAESLRGQGKNLEAESMHQKTLRLREALFGKDHLYTLESMNNLALSLRGQGKNSEAEVMHRQAIELGSAALGNNHPSTLNSMNNLALSLYQQGKYAAAEGIQRRTLQLRKIVLGKDHPSTLTSMHNLAETLRKQGKDTEADAIH</sequence>
<protein>
    <recommendedName>
        <fullName evidence="5">Nucleoside phosphorylase domain-containing protein</fullName>
    </recommendedName>
</protein>
<dbReference type="GO" id="GO:0043531">
    <property type="term" value="F:ADP binding"/>
    <property type="evidence" value="ECO:0007669"/>
    <property type="project" value="InterPro"/>
</dbReference>
<feature type="domain" description="Nucleoside phosphorylase" evidence="2">
    <location>
        <begin position="13"/>
        <end position="127"/>
    </location>
</feature>
<evidence type="ECO:0000259" key="1">
    <source>
        <dbReference type="Pfam" id="PF00931"/>
    </source>
</evidence>
<dbReference type="InterPro" id="IPR035994">
    <property type="entry name" value="Nucleoside_phosphorylase_sf"/>
</dbReference>
<dbReference type="InterPro" id="IPR019734">
    <property type="entry name" value="TPR_rpt"/>
</dbReference>
<name>A0A7H8QPM2_TALRU</name>
<dbReference type="Gene3D" id="3.40.50.1580">
    <property type="entry name" value="Nucleoside phosphorylase domain"/>
    <property type="match status" value="1"/>
</dbReference>
<evidence type="ECO:0000259" key="2">
    <source>
        <dbReference type="Pfam" id="PF01048"/>
    </source>
</evidence>
<dbReference type="EMBL" id="CP055899">
    <property type="protein sequence ID" value="QKX55819.1"/>
    <property type="molecule type" value="Genomic_DNA"/>
</dbReference>
<dbReference type="PANTHER" id="PTHR46082:SF11">
    <property type="entry name" value="AAA+ ATPASE DOMAIN-CONTAINING PROTEIN-RELATED"/>
    <property type="match status" value="1"/>
</dbReference>
<dbReference type="SMART" id="SM00028">
    <property type="entry name" value="TPR"/>
    <property type="match status" value="6"/>
</dbReference>
<proteinExistence type="predicted"/>
<evidence type="ECO:0008006" key="5">
    <source>
        <dbReference type="Google" id="ProtNLM"/>
    </source>
</evidence>
<dbReference type="InterPro" id="IPR053137">
    <property type="entry name" value="NLR-like"/>
</dbReference>
<dbReference type="InterPro" id="IPR000845">
    <property type="entry name" value="Nucleoside_phosphorylase_d"/>
</dbReference>
<dbReference type="OrthoDB" id="1658288at2759"/>
<dbReference type="GO" id="GO:0003824">
    <property type="term" value="F:catalytic activity"/>
    <property type="evidence" value="ECO:0007669"/>
    <property type="project" value="InterPro"/>
</dbReference>
<accession>A0A7H8QPM2</accession>
<dbReference type="AlphaFoldDB" id="A0A7H8QPM2"/>
<keyword evidence="4" id="KW-1185">Reference proteome</keyword>